<evidence type="ECO:0000256" key="1">
    <source>
        <dbReference type="ARBA" id="ARBA00008239"/>
    </source>
</evidence>
<comment type="similarity">
    <text evidence="1">Belongs to the heat shock protein 90 family.</text>
</comment>
<dbReference type="InterPro" id="IPR020575">
    <property type="entry name" value="Hsp90_N"/>
</dbReference>
<dbReference type="SUPFAM" id="SSF54211">
    <property type="entry name" value="Ribosomal protein S5 domain 2-like"/>
    <property type="match status" value="1"/>
</dbReference>
<evidence type="ECO:0000256" key="3">
    <source>
        <dbReference type="ARBA" id="ARBA00022840"/>
    </source>
</evidence>
<dbReference type="RefSeq" id="WP_176391900.1">
    <property type="nucleotide sequence ID" value="NZ_FPAA01000003.1"/>
</dbReference>
<dbReference type="Proteomes" id="UP000198660">
    <property type="component" value="Unassembled WGS sequence"/>
</dbReference>
<feature type="binding site" evidence="5">
    <location>
        <position position="73"/>
    </location>
    <ligand>
        <name>ATP</name>
        <dbReference type="ChEBI" id="CHEBI:30616"/>
    </ligand>
</feature>
<dbReference type="PANTHER" id="PTHR11528">
    <property type="entry name" value="HEAT SHOCK PROTEIN 90 FAMILY MEMBER"/>
    <property type="match status" value="1"/>
</dbReference>
<dbReference type="Gene3D" id="3.30.230.80">
    <property type="match status" value="1"/>
</dbReference>
<reference evidence="7" key="1">
    <citation type="submission" date="2016-10" db="EMBL/GenBank/DDBJ databases">
        <authorList>
            <person name="Varghese N."/>
            <person name="Submissions S."/>
        </authorList>
    </citation>
    <scope>NUCLEOTIDE SEQUENCE [LARGE SCALE GENOMIC DNA]</scope>
    <source>
        <strain evidence="7">DSM 45789</strain>
    </source>
</reference>
<accession>A0A1I6QKA4</accession>
<evidence type="ECO:0000256" key="2">
    <source>
        <dbReference type="ARBA" id="ARBA00022741"/>
    </source>
</evidence>
<feature type="binding site" evidence="5">
    <location>
        <position position="31"/>
    </location>
    <ligand>
        <name>ATP</name>
        <dbReference type="ChEBI" id="CHEBI:30616"/>
    </ligand>
</feature>
<protein>
    <submittedName>
        <fullName evidence="6">Molecular chaperone HtpG</fullName>
    </submittedName>
</protein>
<keyword evidence="4" id="KW-0143">Chaperone</keyword>
<evidence type="ECO:0000313" key="6">
    <source>
        <dbReference type="EMBL" id="SFS52881.1"/>
    </source>
</evidence>
<gene>
    <name evidence="6" type="ORF">SAMN05444972_103206</name>
</gene>
<dbReference type="GO" id="GO:0140662">
    <property type="term" value="F:ATP-dependent protein folding chaperone"/>
    <property type="evidence" value="ECO:0007669"/>
    <property type="project" value="InterPro"/>
</dbReference>
<dbReference type="PRINTS" id="PR00775">
    <property type="entry name" value="HEATSHOCK90"/>
</dbReference>
<dbReference type="GO" id="GO:0016887">
    <property type="term" value="F:ATP hydrolysis activity"/>
    <property type="evidence" value="ECO:0007669"/>
    <property type="project" value="InterPro"/>
</dbReference>
<sequence length="610" mass="69414">MQKYQFQIHLGGIIDLLSHHLYSGPQVFIRELMQNGVDAIQGRKLIDEEHQGRLDIQVVKATGNQQPSLVFEDNGIGLTEEEVHRFLATIGESSKRADLAKQRNDFIGQFGIGLLSCFMIADEILMITKSARQGDHPAVEWRGKSDGTYEVRLLETHVSPGTRVYLRASQGMENYFDIEQVGKLVHHFGNLLPIPIDLSEGDRRKQINDRRPPWEGVYYSSDEERRSYLEYGRELFDQQFIDYIPLRTETGGITGVAYVLSQATRPKMKSRHRVHLKGMLLSDQVENLLPDWAVFVRCVVNAEQLRPVASREGFYENEELEATRTVLGETLRNYLKGLADQAPQRLQEIINLHHMAICSLASEDKECFRVFGDFIYFETTLGRLTLGECRQRNGILRYVSTVDEFRQIAQIAASQGLCILNAGYVYNQELLSMLKQVDPDVQVDKLDAASLTNHLEDLTLDEREGAFLLLRTADLTLHPYRVASDIKKFEPASLPTIYTSNEQANFARQTRLTKDIVDDTWGGILNSFENEFTNSQYAGLCFNLKNPLIKRLTKVEETSVLKQAIEMLYVQALLMGHHPLSDKEMALLNQGLLGMIESVVEKKEDPNNEV</sequence>
<evidence type="ECO:0000313" key="7">
    <source>
        <dbReference type="Proteomes" id="UP000198660"/>
    </source>
</evidence>
<dbReference type="AlphaFoldDB" id="A0A1I6QKA4"/>
<proteinExistence type="inferred from homology"/>
<dbReference type="SUPFAM" id="SSF55874">
    <property type="entry name" value="ATPase domain of HSP90 chaperone/DNA topoisomerase II/histidine kinase"/>
    <property type="match status" value="1"/>
</dbReference>
<keyword evidence="7" id="KW-1185">Reference proteome</keyword>
<dbReference type="EMBL" id="FPAA01000003">
    <property type="protein sequence ID" value="SFS52881.1"/>
    <property type="molecule type" value="Genomic_DNA"/>
</dbReference>
<dbReference type="NCBIfam" id="NF010683">
    <property type="entry name" value="PRK14083.1"/>
    <property type="match status" value="1"/>
</dbReference>
<keyword evidence="2 5" id="KW-0547">Nucleotide-binding</keyword>
<feature type="binding site" evidence="5">
    <location>
        <position position="35"/>
    </location>
    <ligand>
        <name>ATP</name>
        <dbReference type="ChEBI" id="CHEBI:30616"/>
    </ligand>
</feature>
<keyword evidence="3 5" id="KW-0067">ATP-binding</keyword>
<dbReference type="PIRSF" id="PIRSF002583">
    <property type="entry name" value="Hsp90"/>
    <property type="match status" value="1"/>
</dbReference>
<dbReference type="Pfam" id="PF13589">
    <property type="entry name" value="HATPase_c_3"/>
    <property type="match status" value="1"/>
</dbReference>
<evidence type="ECO:0000256" key="4">
    <source>
        <dbReference type="ARBA" id="ARBA00023186"/>
    </source>
</evidence>
<feature type="binding site" evidence="5">
    <location>
        <position position="162"/>
    </location>
    <ligand>
        <name>ATP</name>
        <dbReference type="ChEBI" id="CHEBI:30616"/>
    </ligand>
</feature>
<dbReference type="Gene3D" id="3.30.565.10">
    <property type="entry name" value="Histidine kinase-like ATPase, C-terminal domain"/>
    <property type="match status" value="1"/>
</dbReference>
<name>A0A1I6QKA4_9BACL</name>
<organism evidence="6 7">
    <name type="scientific">Marininema halotolerans</name>
    <dbReference type="NCBI Taxonomy" id="1155944"/>
    <lineage>
        <taxon>Bacteria</taxon>
        <taxon>Bacillati</taxon>
        <taxon>Bacillota</taxon>
        <taxon>Bacilli</taxon>
        <taxon>Bacillales</taxon>
        <taxon>Thermoactinomycetaceae</taxon>
        <taxon>Marininema</taxon>
    </lineage>
</organism>
<dbReference type="InterPro" id="IPR001404">
    <property type="entry name" value="Hsp90_fam"/>
</dbReference>
<evidence type="ECO:0000256" key="5">
    <source>
        <dbReference type="PIRSR" id="PIRSR002583-1"/>
    </source>
</evidence>
<dbReference type="GO" id="GO:0051082">
    <property type="term" value="F:unfolded protein binding"/>
    <property type="evidence" value="ECO:0007669"/>
    <property type="project" value="InterPro"/>
</dbReference>
<dbReference type="GO" id="GO:0005524">
    <property type="term" value="F:ATP binding"/>
    <property type="evidence" value="ECO:0007669"/>
    <property type="project" value="UniProtKB-KW"/>
</dbReference>
<dbReference type="InterPro" id="IPR020568">
    <property type="entry name" value="Ribosomal_Su5_D2-typ_SF"/>
</dbReference>
<dbReference type="InterPro" id="IPR036890">
    <property type="entry name" value="HATPase_C_sf"/>
</dbReference>